<feature type="region of interest" description="Disordered" evidence="1">
    <location>
        <begin position="431"/>
        <end position="587"/>
    </location>
</feature>
<dbReference type="GeneID" id="18758783"/>
<feature type="compositionally biased region" description="Basic residues" evidence="1">
    <location>
        <begin position="576"/>
        <end position="587"/>
    </location>
</feature>
<reference evidence="2 3" key="1">
    <citation type="journal article" date="2012" name="BMC Genomics">
        <title>Sequencing the genome of Marssonina brunnea reveals fungus-poplar co-evolution.</title>
        <authorList>
            <person name="Zhu S."/>
            <person name="Cao Y.-Z."/>
            <person name="Jiang C."/>
            <person name="Tan B.-Y."/>
            <person name="Wang Z."/>
            <person name="Feng S."/>
            <person name="Zhang L."/>
            <person name="Su X.-H."/>
            <person name="Brejova B."/>
            <person name="Vinar T."/>
            <person name="Xu M."/>
            <person name="Wang M.-X."/>
            <person name="Zhang S.-G."/>
            <person name="Huang M.-R."/>
            <person name="Wu R."/>
            <person name="Zhou Y."/>
        </authorList>
    </citation>
    <scope>NUCLEOTIDE SEQUENCE [LARGE SCALE GENOMIC DNA]</scope>
    <source>
        <strain evidence="2 3">MB_m1</strain>
    </source>
</reference>
<feature type="compositionally biased region" description="Basic residues" evidence="1">
    <location>
        <begin position="554"/>
        <end position="565"/>
    </location>
</feature>
<evidence type="ECO:0000313" key="3">
    <source>
        <dbReference type="Proteomes" id="UP000006753"/>
    </source>
</evidence>
<keyword evidence="3" id="KW-1185">Reference proteome</keyword>
<dbReference type="InParanoid" id="K1X331"/>
<dbReference type="AlphaFoldDB" id="K1X331"/>
<organism evidence="2 3">
    <name type="scientific">Marssonina brunnea f. sp. multigermtubi (strain MB_m1)</name>
    <name type="common">Marssonina leaf spot fungus</name>
    <dbReference type="NCBI Taxonomy" id="1072389"/>
    <lineage>
        <taxon>Eukaryota</taxon>
        <taxon>Fungi</taxon>
        <taxon>Dikarya</taxon>
        <taxon>Ascomycota</taxon>
        <taxon>Pezizomycotina</taxon>
        <taxon>Leotiomycetes</taxon>
        <taxon>Helotiales</taxon>
        <taxon>Drepanopezizaceae</taxon>
        <taxon>Drepanopeziza</taxon>
    </lineage>
</organism>
<dbReference type="OrthoDB" id="3560089at2759"/>
<feature type="compositionally biased region" description="Acidic residues" evidence="1">
    <location>
        <begin position="24"/>
        <end position="33"/>
    </location>
</feature>
<sequence length="587" mass="66649">MARHSSKKKVTDTRGRDRRQEIIDIGDTDDEPAPLEAPRFPQTSTVKNKKKNKTRAPPPTTDNDSEEPSDDEDELAYQVVPVVQRVKKPSLADIRKEKDVLVALRATAALLSSLGDKDEIERIIKLPGSRNNDELLDCRAKLVALLSPPAPESAQQGETPETIHLFDQYFAHQGPNRELYILRPVEVIQGNMRLARGKVAGFVRHQGDSFPLKYALPGWMACNEPHPNVLDSALWTKEVQRWGEFHNHHFPGHPFEKRHGKEKGHASASHVEIRLMLWYACEKTKEIAGDKPVRALLGEIWRLRNFAQDIEAEVFLTRAPCNPCLEIKKLIEEYTGIKFNIRVMQNLGELEPVKNKTGWITFDRFASQIEDQDGHRGFSEDIETVGLHNQRRRNVLTEGIEIVERENTTEVIETYDEGLRNSAIQVVIPAQSRAGPRNDSSWTDSSPVQHRQQQPKNPRSVSTTTTSVTRRIQGFQFQPASSQEKRYQPAPPSSQGKHHIDLAPDSESEEDPEYRPPGSQRTKTTTKTTVKINSASTACPDFGAEARKQAERLKRQREKKNKKRAREPEMASSTHAPKKSRNLRFED</sequence>
<accession>K1X331</accession>
<feature type="compositionally biased region" description="Basic and acidic residues" evidence="1">
    <location>
        <begin position="544"/>
        <end position="553"/>
    </location>
</feature>
<protein>
    <submittedName>
        <fullName evidence="2">Uncharacterized protein</fullName>
    </submittedName>
</protein>
<dbReference type="KEGG" id="mbe:MBM_02848"/>
<dbReference type="HOGENOM" id="CLU_464658_0_0_1"/>
<feature type="compositionally biased region" description="Acidic residues" evidence="1">
    <location>
        <begin position="63"/>
        <end position="75"/>
    </location>
</feature>
<feature type="region of interest" description="Disordered" evidence="1">
    <location>
        <begin position="1"/>
        <end position="76"/>
    </location>
</feature>
<evidence type="ECO:0000313" key="2">
    <source>
        <dbReference type="EMBL" id="EKD19611.1"/>
    </source>
</evidence>
<proteinExistence type="predicted"/>
<feature type="compositionally biased region" description="Low complexity" evidence="1">
    <location>
        <begin position="459"/>
        <end position="471"/>
    </location>
</feature>
<dbReference type="STRING" id="1072389.K1X331"/>
<feature type="compositionally biased region" description="Polar residues" evidence="1">
    <location>
        <begin position="438"/>
        <end position="457"/>
    </location>
</feature>
<name>K1X331_MARBU</name>
<evidence type="ECO:0000256" key="1">
    <source>
        <dbReference type="SAM" id="MobiDB-lite"/>
    </source>
</evidence>
<gene>
    <name evidence="2" type="ORF">MBM_02848</name>
</gene>
<dbReference type="EMBL" id="JH921431">
    <property type="protein sequence ID" value="EKD19611.1"/>
    <property type="molecule type" value="Genomic_DNA"/>
</dbReference>
<dbReference type="Proteomes" id="UP000006753">
    <property type="component" value="Unassembled WGS sequence"/>
</dbReference>
<feature type="compositionally biased region" description="Basic and acidic residues" evidence="1">
    <location>
        <begin position="9"/>
        <end position="22"/>
    </location>
</feature>